<evidence type="ECO:0000313" key="2">
    <source>
        <dbReference type="EMBL" id="MFC6996390.1"/>
    </source>
</evidence>
<dbReference type="RefSeq" id="WP_066620212.1">
    <property type="nucleotide sequence ID" value="NZ_JBHSYQ010000003.1"/>
</dbReference>
<accession>A0ABW2DH82</accession>
<feature type="region of interest" description="Disordered" evidence="1">
    <location>
        <begin position="124"/>
        <end position="145"/>
    </location>
</feature>
<protein>
    <submittedName>
        <fullName evidence="2">Uncharacterized protein</fullName>
    </submittedName>
</protein>
<name>A0ABW2DH82_9BACT</name>
<dbReference type="EMBL" id="JBHSYQ010000003">
    <property type="protein sequence ID" value="MFC6996390.1"/>
    <property type="molecule type" value="Genomic_DNA"/>
</dbReference>
<gene>
    <name evidence="2" type="ORF">ACFQHR_02080</name>
</gene>
<organism evidence="2 3">
    <name type="scientific">Rufibacter roseus</name>
    <dbReference type="NCBI Taxonomy" id="1567108"/>
    <lineage>
        <taxon>Bacteria</taxon>
        <taxon>Pseudomonadati</taxon>
        <taxon>Bacteroidota</taxon>
        <taxon>Cytophagia</taxon>
        <taxon>Cytophagales</taxon>
        <taxon>Hymenobacteraceae</taxon>
        <taxon>Rufibacter</taxon>
    </lineage>
</organism>
<reference evidence="3" key="1">
    <citation type="journal article" date="2019" name="Int. J. Syst. Evol. Microbiol.">
        <title>The Global Catalogue of Microorganisms (GCM) 10K type strain sequencing project: providing services to taxonomists for standard genome sequencing and annotation.</title>
        <authorList>
            <consortium name="The Broad Institute Genomics Platform"/>
            <consortium name="The Broad Institute Genome Sequencing Center for Infectious Disease"/>
            <person name="Wu L."/>
            <person name="Ma J."/>
        </authorList>
    </citation>
    <scope>NUCLEOTIDE SEQUENCE [LARGE SCALE GENOMIC DNA]</scope>
    <source>
        <strain evidence="3">CGMCC 4.7393</strain>
    </source>
</reference>
<proteinExistence type="predicted"/>
<evidence type="ECO:0000313" key="3">
    <source>
        <dbReference type="Proteomes" id="UP001596405"/>
    </source>
</evidence>
<dbReference type="Proteomes" id="UP001596405">
    <property type="component" value="Unassembled WGS sequence"/>
</dbReference>
<keyword evidence="3" id="KW-1185">Reference proteome</keyword>
<evidence type="ECO:0000256" key="1">
    <source>
        <dbReference type="SAM" id="MobiDB-lite"/>
    </source>
</evidence>
<comment type="caution">
    <text evidence="2">The sequence shown here is derived from an EMBL/GenBank/DDBJ whole genome shotgun (WGS) entry which is preliminary data.</text>
</comment>
<sequence length="165" mass="19219">MKKPLNVPLRVKHFNNQIVDKDALILFDESYLFADPNNPNDYFTDLYKRALAKGRVLEEKNGWYTLYKNSKKKKVIVQGQSYLHILFYLEKRAQAKCDKWLDDLNEEGNKDSHLTLEEFEAKYGISSDEPEEEASEEPSSKGFELEEKDGVTFIKNTTFVISKIL</sequence>